<reference evidence="2 3" key="1">
    <citation type="journal article" date="2010" name="Science">
        <title>Genomic comparison of the ants Camponotus floridanus and Harpegnathos saltator.</title>
        <authorList>
            <person name="Bonasio R."/>
            <person name="Zhang G."/>
            <person name="Ye C."/>
            <person name="Mutti N.S."/>
            <person name="Fang X."/>
            <person name="Qin N."/>
            <person name="Donahue G."/>
            <person name="Yang P."/>
            <person name="Li Q."/>
            <person name="Li C."/>
            <person name="Zhang P."/>
            <person name="Huang Z."/>
            <person name="Berger S.L."/>
            <person name="Reinberg D."/>
            <person name="Wang J."/>
            <person name="Liebig J."/>
        </authorList>
    </citation>
    <scope>NUCLEOTIDE SEQUENCE [LARGE SCALE GENOMIC DNA]</scope>
    <source>
        <strain evidence="3">C129</strain>
    </source>
</reference>
<sequence>MGEVLLSTLGHKVGTGHAPLGCASGGVRALVSGSATASKAAFSRTLQALLSRTRSLWVLRSTFFKVKLTSSRNSRRGSNPGGGTKDSPHSSAARRSSATSDRVRLWPSMTEANTFGVVALAPPVPTRDTEGSPSSDDDGGGAGTVPPSPAGPWGSESPGPDTPYRGSRAVQTGFLFEAFLPLVTGMVGPDSAGSSLTVVTDRAIVVRAAYPYAHQAKVPGGSATPLLVMSARRLWATLILATHGLKAAFVFGFTLHHRDEF</sequence>
<keyword evidence="3" id="KW-1185">Reference proteome</keyword>
<dbReference type="EMBL" id="GL437156">
    <property type="protein sequence ID" value="EFN70912.1"/>
    <property type="molecule type" value="Genomic_DNA"/>
</dbReference>
<dbReference type="Proteomes" id="UP000000311">
    <property type="component" value="Unassembled WGS sequence"/>
</dbReference>
<evidence type="ECO:0000313" key="2">
    <source>
        <dbReference type="EMBL" id="EFN70912.1"/>
    </source>
</evidence>
<name>E2A6M4_CAMFO</name>
<feature type="region of interest" description="Disordered" evidence="1">
    <location>
        <begin position="117"/>
        <end position="166"/>
    </location>
</feature>
<proteinExistence type="predicted"/>
<accession>E2A6M4</accession>
<feature type="region of interest" description="Disordered" evidence="1">
    <location>
        <begin position="69"/>
        <end position="105"/>
    </location>
</feature>
<protein>
    <submittedName>
        <fullName evidence="2">Uncharacterized protein</fullName>
    </submittedName>
</protein>
<organism evidence="3">
    <name type="scientific">Camponotus floridanus</name>
    <name type="common">Florida carpenter ant</name>
    <dbReference type="NCBI Taxonomy" id="104421"/>
    <lineage>
        <taxon>Eukaryota</taxon>
        <taxon>Metazoa</taxon>
        <taxon>Ecdysozoa</taxon>
        <taxon>Arthropoda</taxon>
        <taxon>Hexapoda</taxon>
        <taxon>Insecta</taxon>
        <taxon>Pterygota</taxon>
        <taxon>Neoptera</taxon>
        <taxon>Endopterygota</taxon>
        <taxon>Hymenoptera</taxon>
        <taxon>Apocrita</taxon>
        <taxon>Aculeata</taxon>
        <taxon>Formicoidea</taxon>
        <taxon>Formicidae</taxon>
        <taxon>Formicinae</taxon>
        <taxon>Camponotus</taxon>
    </lineage>
</organism>
<feature type="compositionally biased region" description="Low complexity" evidence="1">
    <location>
        <begin position="90"/>
        <end position="100"/>
    </location>
</feature>
<dbReference type="AlphaFoldDB" id="E2A6M4"/>
<dbReference type="InParanoid" id="E2A6M4"/>
<evidence type="ECO:0000256" key="1">
    <source>
        <dbReference type="SAM" id="MobiDB-lite"/>
    </source>
</evidence>
<gene>
    <name evidence="2" type="ORF">EAG_14383</name>
</gene>
<evidence type="ECO:0000313" key="3">
    <source>
        <dbReference type="Proteomes" id="UP000000311"/>
    </source>
</evidence>